<dbReference type="Gene3D" id="3.30.43.10">
    <property type="entry name" value="Uridine Diphospho-n-acetylenolpyruvylglucosamine Reductase, domain 2"/>
    <property type="match status" value="1"/>
</dbReference>
<accession>A0A2K0UUQ8</accession>
<dbReference type="STRING" id="42673.A0A2K0UUQ8"/>
<dbReference type="Proteomes" id="UP000236664">
    <property type="component" value="Unassembled WGS sequence"/>
</dbReference>
<proteinExistence type="predicted"/>
<keyword evidence="3" id="KW-1185">Reference proteome</keyword>
<dbReference type="Pfam" id="PF01565">
    <property type="entry name" value="FAD_binding_4"/>
    <property type="match status" value="1"/>
</dbReference>
<protein>
    <recommendedName>
        <fullName evidence="1">FAD linked oxidase N-terminal domain-containing protein</fullName>
    </recommendedName>
</protein>
<name>A0A2K0UUQ8_GIBNY</name>
<dbReference type="InterPro" id="IPR016167">
    <property type="entry name" value="FAD-bd_PCMH_sub1"/>
</dbReference>
<gene>
    <name evidence="2" type="ORF">FNYG_13772</name>
</gene>
<dbReference type="InterPro" id="IPR036318">
    <property type="entry name" value="FAD-bd_PCMH-like_sf"/>
</dbReference>
<comment type="caution">
    <text evidence="2">The sequence shown here is derived from an EMBL/GenBank/DDBJ whole genome shotgun (WGS) entry which is preliminary data.</text>
</comment>
<evidence type="ECO:0000259" key="1">
    <source>
        <dbReference type="Pfam" id="PF01565"/>
    </source>
</evidence>
<evidence type="ECO:0000313" key="2">
    <source>
        <dbReference type="EMBL" id="PNP61485.1"/>
    </source>
</evidence>
<feature type="domain" description="FAD linked oxidase N-terminal" evidence="1">
    <location>
        <begin position="40"/>
        <end position="77"/>
    </location>
</feature>
<dbReference type="InterPro" id="IPR006094">
    <property type="entry name" value="Oxid_FAD_bind_N"/>
</dbReference>
<reference evidence="2 3" key="1">
    <citation type="submission" date="2017-06" db="EMBL/GenBank/DDBJ databases">
        <title>Genome of Fusarium nygamai isolate CS10214.</title>
        <authorList>
            <person name="Gardiner D.M."/>
            <person name="Obanor F."/>
            <person name="Kazan K."/>
        </authorList>
    </citation>
    <scope>NUCLEOTIDE SEQUENCE [LARGE SCALE GENOMIC DNA]</scope>
    <source>
        <strain evidence="2 3">CS10214</strain>
    </source>
</reference>
<dbReference type="SUPFAM" id="SSF56176">
    <property type="entry name" value="FAD-binding/transporter-associated domain-like"/>
    <property type="match status" value="1"/>
</dbReference>
<dbReference type="OrthoDB" id="407275at2759"/>
<dbReference type="EMBL" id="MTQA01000293">
    <property type="protein sequence ID" value="PNP61485.1"/>
    <property type="molecule type" value="Genomic_DNA"/>
</dbReference>
<sequence>MADFNILSSTLSADQIILKGKKGYEEAINIGNLMYRYTTPAAVVKAKSINDVRSTIVFARKNNLRVTVKNGGHSYMGWNRP</sequence>
<dbReference type="AlphaFoldDB" id="A0A2K0UUQ8"/>
<organism evidence="2 3">
    <name type="scientific">Gibberella nygamai</name>
    <name type="common">Bean root rot disease fungus</name>
    <name type="synonym">Fusarium nygamai</name>
    <dbReference type="NCBI Taxonomy" id="42673"/>
    <lineage>
        <taxon>Eukaryota</taxon>
        <taxon>Fungi</taxon>
        <taxon>Dikarya</taxon>
        <taxon>Ascomycota</taxon>
        <taxon>Pezizomycotina</taxon>
        <taxon>Sordariomycetes</taxon>
        <taxon>Hypocreomycetidae</taxon>
        <taxon>Hypocreales</taxon>
        <taxon>Nectriaceae</taxon>
        <taxon>Fusarium</taxon>
        <taxon>Fusarium fujikuroi species complex</taxon>
    </lineage>
</organism>
<dbReference type="GO" id="GO:0050660">
    <property type="term" value="F:flavin adenine dinucleotide binding"/>
    <property type="evidence" value="ECO:0007669"/>
    <property type="project" value="InterPro"/>
</dbReference>
<evidence type="ECO:0000313" key="3">
    <source>
        <dbReference type="Proteomes" id="UP000236664"/>
    </source>
</evidence>